<dbReference type="GO" id="GO:0071949">
    <property type="term" value="F:FAD binding"/>
    <property type="evidence" value="ECO:0007669"/>
    <property type="project" value="InterPro"/>
</dbReference>
<dbReference type="GO" id="GO:0005506">
    <property type="term" value="F:iron ion binding"/>
    <property type="evidence" value="ECO:0007669"/>
    <property type="project" value="InterPro"/>
</dbReference>
<dbReference type="EMBL" id="AAQH01000009">
    <property type="protein sequence ID" value="EAT12214.1"/>
    <property type="molecule type" value="Genomic_DNA"/>
</dbReference>
<dbReference type="PROSITE" id="PS51085">
    <property type="entry name" value="2FE2S_FER_2"/>
    <property type="match status" value="1"/>
</dbReference>
<dbReference type="PANTHER" id="PTHR45444:SF3">
    <property type="entry name" value="XANTHINE DEHYDROGENASE"/>
    <property type="match status" value="1"/>
</dbReference>
<keyword evidence="9" id="KW-1185">Reference proteome</keyword>
<keyword evidence="4" id="KW-0560">Oxidoreductase</keyword>
<dbReference type="PIRSF" id="PIRSF036557">
    <property type="entry name" value="XdhA_RC"/>
    <property type="match status" value="1"/>
</dbReference>
<dbReference type="Gene3D" id="3.10.20.30">
    <property type="match status" value="1"/>
</dbReference>
<dbReference type="Gene3D" id="3.30.390.50">
    <property type="entry name" value="CO dehydrogenase flavoprotein, C-terminal domain"/>
    <property type="match status" value="1"/>
</dbReference>
<dbReference type="InterPro" id="IPR036010">
    <property type="entry name" value="2Fe-2S_ferredoxin-like_sf"/>
</dbReference>
<evidence type="ECO:0000313" key="8">
    <source>
        <dbReference type="EMBL" id="EAT12214.1"/>
    </source>
</evidence>
<dbReference type="SUPFAM" id="SSF47741">
    <property type="entry name" value="CO dehydrogenase ISP C-domain like"/>
    <property type="match status" value="1"/>
</dbReference>
<dbReference type="InterPro" id="IPR012675">
    <property type="entry name" value="Beta-grasp_dom_sf"/>
</dbReference>
<dbReference type="PROSITE" id="PS00197">
    <property type="entry name" value="2FE2S_FER_1"/>
    <property type="match status" value="1"/>
</dbReference>
<dbReference type="Gene3D" id="3.30.465.10">
    <property type="match status" value="1"/>
</dbReference>
<keyword evidence="5" id="KW-0408">Iron</keyword>
<evidence type="ECO:0000256" key="4">
    <source>
        <dbReference type="ARBA" id="ARBA00023002"/>
    </source>
</evidence>
<dbReference type="InterPro" id="IPR012175">
    <property type="entry name" value="Xanth_DH_ssu_bac"/>
</dbReference>
<dbReference type="InterPro" id="IPR036683">
    <property type="entry name" value="CO_DH_flav_C_dom_sf"/>
</dbReference>
<dbReference type="RefSeq" id="WP_007016310.1">
    <property type="nucleotide sequence ID" value="NZ_AAQH01000009.1"/>
</dbReference>
<protein>
    <submittedName>
        <fullName evidence="8">Xanthine dehydrogenase, iron-sulfur cluster and FAD-binding subunit A</fullName>
    </submittedName>
</protein>
<dbReference type="InterPro" id="IPR014307">
    <property type="entry name" value="Xanthine_DH_ssu"/>
</dbReference>
<dbReference type="PROSITE" id="PS51387">
    <property type="entry name" value="FAD_PCMH"/>
    <property type="match status" value="1"/>
</dbReference>
<name>Q1N1R7_9GAMM</name>
<dbReference type="PANTHER" id="PTHR45444">
    <property type="entry name" value="XANTHINE DEHYDROGENASE"/>
    <property type="match status" value="1"/>
</dbReference>
<dbReference type="CDD" id="cd00207">
    <property type="entry name" value="fer2"/>
    <property type="match status" value="1"/>
</dbReference>
<evidence type="ECO:0000256" key="1">
    <source>
        <dbReference type="ARBA" id="ARBA00022630"/>
    </source>
</evidence>
<evidence type="ECO:0000259" key="6">
    <source>
        <dbReference type="PROSITE" id="PS51085"/>
    </source>
</evidence>
<dbReference type="STRING" id="207949.RED65_04290"/>
<evidence type="ECO:0000256" key="5">
    <source>
        <dbReference type="ARBA" id="ARBA00023004"/>
    </source>
</evidence>
<dbReference type="InterPro" id="IPR016169">
    <property type="entry name" value="FAD-bd_PCMH_sub2"/>
</dbReference>
<evidence type="ECO:0000313" key="9">
    <source>
        <dbReference type="Proteomes" id="UP000004263"/>
    </source>
</evidence>
<gene>
    <name evidence="8" type="ORF">RED65_04290</name>
</gene>
<dbReference type="Proteomes" id="UP000004263">
    <property type="component" value="Unassembled WGS sequence"/>
</dbReference>
<dbReference type="InterPro" id="IPR005107">
    <property type="entry name" value="CO_DH_flav_C"/>
</dbReference>
<dbReference type="Gene3D" id="3.30.43.10">
    <property type="entry name" value="Uridine Diphospho-n-acetylenolpyruvylglucosamine Reductase, domain 2"/>
    <property type="match status" value="1"/>
</dbReference>
<dbReference type="NCBIfam" id="TIGR02963">
    <property type="entry name" value="xanthine_xdhA"/>
    <property type="match status" value="1"/>
</dbReference>
<dbReference type="InterPro" id="IPR002888">
    <property type="entry name" value="2Fe-2S-bd"/>
</dbReference>
<dbReference type="GO" id="GO:0051537">
    <property type="term" value="F:2 iron, 2 sulfur cluster binding"/>
    <property type="evidence" value="ECO:0007669"/>
    <property type="project" value="InterPro"/>
</dbReference>
<dbReference type="InterPro" id="IPR016166">
    <property type="entry name" value="FAD-bd_PCMH"/>
</dbReference>
<dbReference type="Pfam" id="PF01799">
    <property type="entry name" value="Fer2_2"/>
    <property type="match status" value="1"/>
</dbReference>
<comment type="caution">
    <text evidence="8">The sequence shown here is derived from an EMBL/GenBank/DDBJ whole genome shotgun (WGS) entry which is preliminary data.</text>
</comment>
<organism evidence="8 9">
    <name type="scientific">Bermanella marisrubri</name>
    <dbReference type="NCBI Taxonomy" id="207949"/>
    <lineage>
        <taxon>Bacteria</taxon>
        <taxon>Pseudomonadati</taxon>
        <taxon>Pseudomonadota</taxon>
        <taxon>Gammaproteobacteria</taxon>
        <taxon>Oceanospirillales</taxon>
        <taxon>Oceanospirillaceae</taxon>
        <taxon>Bermanella</taxon>
    </lineage>
</organism>
<dbReference type="SMART" id="SM01092">
    <property type="entry name" value="CO_deh_flav_C"/>
    <property type="match status" value="1"/>
</dbReference>
<feature type="domain" description="2Fe-2S ferredoxin-type" evidence="6">
    <location>
        <begin position="1"/>
        <end position="89"/>
    </location>
</feature>
<dbReference type="GO" id="GO:0004854">
    <property type="term" value="F:xanthine dehydrogenase activity"/>
    <property type="evidence" value="ECO:0007669"/>
    <property type="project" value="InterPro"/>
</dbReference>
<dbReference type="InterPro" id="IPR006058">
    <property type="entry name" value="2Fe2S_fd_BS"/>
</dbReference>
<evidence type="ECO:0000256" key="3">
    <source>
        <dbReference type="ARBA" id="ARBA00022827"/>
    </source>
</evidence>
<dbReference type="SUPFAM" id="SSF56176">
    <property type="entry name" value="FAD-binding/transporter-associated domain-like"/>
    <property type="match status" value="1"/>
</dbReference>
<dbReference type="Pfam" id="PF00941">
    <property type="entry name" value="FAD_binding_5"/>
    <property type="match status" value="1"/>
</dbReference>
<dbReference type="SUPFAM" id="SSF54292">
    <property type="entry name" value="2Fe-2S ferredoxin-like"/>
    <property type="match status" value="1"/>
</dbReference>
<dbReference type="InterPro" id="IPR016208">
    <property type="entry name" value="Ald_Oxase/xanthine_DH-like"/>
</dbReference>
<keyword evidence="1" id="KW-0285">Flavoprotein</keyword>
<feature type="domain" description="FAD-binding PCMH-type" evidence="7">
    <location>
        <begin position="194"/>
        <end position="367"/>
    </location>
</feature>
<reference evidence="8 9" key="1">
    <citation type="submission" date="2006-03" db="EMBL/GenBank/DDBJ databases">
        <authorList>
            <person name="Pinhassi J."/>
            <person name="Pedros-Alio C."/>
            <person name="Ferriera S."/>
            <person name="Johnson J."/>
            <person name="Kravitz S."/>
            <person name="Halpern A."/>
            <person name="Remington K."/>
            <person name="Beeson K."/>
            <person name="Tran B."/>
            <person name="Rogers Y.-H."/>
            <person name="Friedman R."/>
            <person name="Venter J.C."/>
        </authorList>
    </citation>
    <scope>NUCLEOTIDE SEQUENCE [LARGE SCALE GENOMIC DNA]</scope>
    <source>
        <strain evidence="8 9">RED65</strain>
    </source>
</reference>
<sequence length="478" mass="52321">MIEININGKWQQVSQIDPNMTLLGYLRTIEGQNEIKEGCASGDCGACTVLMIEDGKEASDGRLALQPINSCITLLASMHKRAVYTLPTLSSQSDLHPAQKAMIECHGSQCGFCTPGFVHSMAAMHHNHENDVALSEEEITEELAGNLCRCTGYRPIIEAAMKMQQYQVPKDARIAELDSGVKIFDPVEPTRESIVSLNERVFIPETLEALNQLLKQYPDATLWAGGTDLGLELTQAYKQFDHIICLHRIAQMSEIQQSKRTIEIGAMVTYNQAQSLFESEFPSMAQLNKRIAATQIRNLGTLGGNIANASPIGDTPPVFLALQAVLKVDGVNGPRNIAIDDFFQGYKQTALEKGEYLASIEVPKLNANEHFVTFKVSKRKDDDISSVLMAAKITTKGDEIETAKVAFGGMDAIPRRCVEVEQALQGKSFALSSFEVAAEKISDSFSPMSDVRATAQYRLDVATNLIIKMGLELTGAAL</sequence>
<dbReference type="HOGENOM" id="CLU_001681_9_0_6"/>
<proteinExistence type="predicted"/>
<dbReference type="InterPro" id="IPR016167">
    <property type="entry name" value="FAD-bd_PCMH_sub1"/>
</dbReference>
<keyword evidence="2" id="KW-0479">Metal-binding</keyword>
<dbReference type="Pfam" id="PF00111">
    <property type="entry name" value="Fer2"/>
    <property type="match status" value="1"/>
</dbReference>
<dbReference type="InterPro" id="IPR036884">
    <property type="entry name" value="2Fe-2S-bd_dom_sf"/>
</dbReference>
<accession>Q1N1R7</accession>
<dbReference type="InterPro" id="IPR002346">
    <property type="entry name" value="Mopterin_DH_FAD-bd"/>
</dbReference>
<dbReference type="Pfam" id="PF03450">
    <property type="entry name" value="CO_deh_flav_C"/>
    <property type="match status" value="1"/>
</dbReference>
<dbReference type="InterPro" id="IPR036318">
    <property type="entry name" value="FAD-bd_PCMH-like_sf"/>
</dbReference>
<evidence type="ECO:0000256" key="2">
    <source>
        <dbReference type="ARBA" id="ARBA00022723"/>
    </source>
</evidence>
<dbReference type="SUPFAM" id="SSF55447">
    <property type="entry name" value="CO dehydrogenase flavoprotein C-terminal domain-like"/>
    <property type="match status" value="1"/>
</dbReference>
<dbReference type="Gene3D" id="1.10.150.120">
    <property type="entry name" value="[2Fe-2S]-binding domain"/>
    <property type="match status" value="1"/>
</dbReference>
<dbReference type="AlphaFoldDB" id="Q1N1R7"/>
<evidence type="ECO:0000259" key="7">
    <source>
        <dbReference type="PROSITE" id="PS51387"/>
    </source>
</evidence>
<keyword evidence="3" id="KW-0274">FAD</keyword>
<dbReference type="InterPro" id="IPR001041">
    <property type="entry name" value="2Fe-2S_ferredoxin-type"/>
</dbReference>